<accession>A0A5C6TYZ1</accession>
<dbReference type="PROSITE" id="PS50110">
    <property type="entry name" value="RESPONSE_REGULATORY"/>
    <property type="match status" value="1"/>
</dbReference>
<dbReference type="Gene3D" id="3.40.50.2300">
    <property type="match status" value="1"/>
</dbReference>
<evidence type="ECO:0000313" key="7">
    <source>
        <dbReference type="Proteomes" id="UP000321832"/>
    </source>
</evidence>
<dbReference type="PANTHER" id="PTHR45566:SF1">
    <property type="entry name" value="HTH-TYPE TRANSCRIPTIONAL REGULATOR YHJB-RELATED"/>
    <property type="match status" value="1"/>
</dbReference>
<dbReference type="InterPro" id="IPR016032">
    <property type="entry name" value="Sig_transdc_resp-reg_C-effctor"/>
</dbReference>
<reference evidence="6 7" key="1">
    <citation type="submission" date="2019-08" db="EMBL/GenBank/DDBJ databases">
        <authorList>
            <person name="Khan S.A."/>
            <person name="Jeon C.O."/>
            <person name="Jeong S.E."/>
        </authorList>
    </citation>
    <scope>NUCLEOTIDE SEQUENCE [LARGE SCALE GENOMIC DNA]</scope>
    <source>
        <strain evidence="7">IMCC1728</strain>
    </source>
</reference>
<dbReference type="SUPFAM" id="SSF52172">
    <property type="entry name" value="CheY-like"/>
    <property type="match status" value="1"/>
</dbReference>
<keyword evidence="2" id="KW-0238">DNA-binding</keyword>
<keyword evidence="7" id="KW-1185">Reference proteome</keyword>
<evidence type="ECO:0000256" key="1">
    <source>
        <dbReference type="ARBA" id="ARBA00022553"/>
    </source>
</evidence>
<dbReference type="GO" id="GO:0006355">
    <property type="term" value="P:regulation of DNA-templated transcription"/>
    <property type="evidence" value="ECO:0007669"/>
    <property type="project" value="InterPro"/>
</dbReference>
<dbReference type="PRINTS" id="PR00038">
    <property type="entry name" value="HTHLUXR"/>
</dbReference>
<protein>
    <submittedName>
        <fullName evidence="6">Response regulator transcription factor</fullName>
    </submittedName>
</protein>
<dbReference type="InterPro" id="IPR011006">
    <property type="entry name" value="CheY-like_superfamily"/>
</dbReference>
<dbReference type="InterPro" id="IPR000792">
    <property type="entry name" value="Tscrpt_reg_LuxR_C"/>
</dbReference>
<feature type="domain" description="HTH luxR-type" evidence="4">
    <location>
        <begin position="167"/>
        <end position="232"/>
    </location>
</feature>
<feature type="modified residue" description="4-aspartylphosphate" evidence="3">
    <location>
        <position position="54"/>
    </location>
</feature>
<dbReference type="InterPro" id="IPR058245">
    <property type="entry name" value="NreC/VraR/RcsB-like_REC"/>
</dbReference>
<evidence type="ECO:0000259" key="5">
    <source>
        <dbReference type="PROSITE" id="PS50110"/>
    </source>
</evidence>
<dbReference type="Pfam" id="PF00196">
    <property type="entry name" value="GerE"/>
    <property type="match status" value="1"/>
</dbReference>
<comment type="caution">
    <text evidence="6">The sequence shown here is derived from an EMBL/GenBank/DDBJ whole genome shotgun (WGS) entry which is preliminary data.</text>
</comment>
<dbReference type="InterPro" id="IPR051015">
    <property type="entry name" value="EvgA-like"/>
</dbReference>
<evidence type="ECO:0000256" key="3">
    <source>
        <dbReference type="PROSITE-ProRule" id="PRU00169"/>
    </source>
</evidence>
<dbReference type="Pfam" id="PF00072">
    <property type="entry name" value="Response_reg"/>
    <property type="match status" value="1"/>
</dbReference>
<name>A0A5C6TYZ1_9BURK</name>
<dbReference type="CDD" id="cd17535">
    <property type="entry name" value="REC_NarL-like"/>
    <property type="match status" value="1"/>
</dbReference>
<dbReference type="PANTHER" id="PTHR45566">
    <property type="entry name" value="HTH-TYPE TRANSCRIPTIONAL REGULATOR YHJB-RELATED"/>
    <property type="match status" value="1"/>
</dbReference>
<dbReference type="InterPro" id="IPR001789">
    <property type="entry name" value="Sig_transdc_resp-reg_receiver"/>
</dbReference>
<dbReference type="GO" id="GO:0003677">
    <property type="term" value="F:DNA binding"/>
    <property type="evidence" value="ECO:0007669"/>
    <property type="project" value="UniProtKB-KW"/>
</dbReference>
<sequence length="255" mass="26455">MKVLLVDDHPLILSALKSVIEGMGDGATVVGAASAKEARQTLAADPDFDLVLLDLSLGDAHGFDVLVEFRAQYPAVPVVVVSASDRSSDVIHAVDLGAMGFVPKRASNDTLFEALRTVMSGGIYVPPMTLRSFDNDGPSGTAAAGAVPAALNTVREQAEAGAVQKAPPLASLGLTPRQTDVLALLLQGKPNKLIARDLNLSVETVKDHVAAVLRALNVNSRTQAVLAVSQMTQQGGINAWRTPRAEHAAAAVASA</sequence>
<dbReference type="GO" id="GO:0000160">
    <property type="term" value="P:phosphorelay signal transduction system"/>
    <property type="evidence" value="ECO:0007669"/>
    <property type="project" value="InterPro"/>
</dbReference>
<dbReference type="SUPFAM" id="SSF46894">
    <property type="entry name" value="C-terminal effector domain of the bipartite response regulators"/>
    <property type="match status" value="1"/>
</dbReference>
<dbReference type="Gene3D" id="1.10.10.10">
    <property type="entry name" value="Winged helix-like DNA-binding domain superfamily/Winged helix DNA-binding domain"/>
    <property type="match status" value="1"/>
</dbReference>
<gene>
    <name evidence="6" type="ORF">FSC37_04230</name>
</gene>
<dbReference type="CDD" id="cd06170">
    <property type="entry name" value="LuxR_C_like"/>
    <property type="match status" value="1"/>
</dbReference>
<keyword evidence="1 3" id="KW-0597">Phosphoprotein</keyword>
<dbReference type="AlphaFoldDB" id="A0A5C6TYZ1"/>
<dbReference type="PROSITE" id="PS50043">
    <property type="entry name" value="HTH_LUXR_2"/>
    <property type="match status" value="1"/>
</dbReference>
<proteinExistence type="predicted"/>
<dbReference type="SMART" id="SM00448">
    <property type="entry name" value="REC"/>
    <property type="match status" value="1"/>
</dbReference>
<evidence type="ECO:0000259" key="4">
    <source>
        <dbReference type="PROSITE" id="PS50043"/>
    </source>
</evidence>
<dbReference type="EMBL" id="VOPW01000001">
    <property type="protein sequence ID" value="TXC65579.1"/>
    <property type="molecule type" value="Genomic_DNA"/>
</dbReference>
<evidence type="ECO:0000313" key="6">
    <source>
        <dbReference type="EMBL" id="TXC65579.1"/>
    </source>
</evidence>
<dbReference type="InterPro" id="IPR036388">
    <property type="entry name" value="WH-like_DNA-bd_sf"/>
</dbReference>
<feature type="domain" description="Response regulatory" evidence="5">
    <location>
        <begin position="2"/>
        <end position="119"/>
    </location>
</feature>
<dbReference type="Proteomes" id="UP000321832">
    <property type="component" value="Unassembled WGS sequence"/>
</dbReference>
<evidence type="ECO:0000256" key="2">
    <source>
        <dbReference type="ARBA" id="ARBA00023125"/>
    </source>
</evidence>
<organism evidence="6 7">
    <name type="scientific">Piscinibacter aquaticus</name>
    <dbReference type="NCBI Taxonomy" id="392597"/>
    <lineage>
        <taxon>Bacteria</taxon>
        <taxon>Pseudomonadati</taxon>
        <taxon>Pseudomonadota</taxon>
        <taxon>Betaproteobacteria</taxon>
        <taxon>Burkholderiales</taxon>
        <taxon>Sphaerotilaceae</taxon>
        <taxon>Piscinibacter</taxon>
    </lineage>
</organism>
<dbReference type="SMART" id="SM00421">
    <property type="entry name" value="HTH_LUXR"/>
    <property type="match status" value="1"/>
</dbReference>